<sequence length="185" mass="20101">MENFAQVVAALKQGEVIGYPTEAVFGVGCDPDNQQAVEKLLEIKQRPVEKGLILIAANYEQLLPYIDESQLTAEQKATVMATWPGPVTWVMPTKANVPAFLTGQFTTIAVRVSDHPLVQRLCLEFGKPITSTSANLTGQEPGRTAQEVEQQLGHCLAAILQGETGGRTNPSEIRDARNGNIFRQG</sequence>
<dbReference type="OrthoDB" id="9814580at2"/>
<dbReference type="PROSITE" id="PS51163">
    <property type="entry name" value="YRDC"/>
    <property type="match status" value="1"/>
</dbReference>
<dbReference type="SUPFAM" id="SSF55821">
    <property type="entry name" value="YrdC/RibB"/>
    <property type="match status" value="1"/>
</dbReference>
<dbReference type="GO" id="GO:0005737">
    <property type="term" value="C:cytoplasm"/>
    <property type="evidence" value="ECO:0007669"/>
    <property type="project" value="UniProtKB-SubCell"/>
</dbReference>
<evidence type="ECO:0000256" key="8">
    <source>
        <dbReference type="ARBA" id="ARBA00048366"/>
    </source>
</evidence>
<keyword evidence="6 9" id="KW-0547">Nucleotide-binding</keyword>
<comment type="function">
    <text evidence="9">Required for the formation of a threonylcarbamoyl group on adenosine at position 37 (t(6)A37) in tRNAs that read codons beginning with adenine. Catalyzes the conversion of L-threonine, HCO(3)(-)/CO(2) and ATP to give threonylcarbamoyl-AMP (TC-AMP) as the acyladenylate intermediate, with the release of diphosphate.</text>
</comment>
<evidence type="ECO:0000256" key="6">
    <source>
        <dbReference type="ARBA" id="ARBA00022741"/>
    </source>
</evidence>
<dbReference type="RefSeq" id="WP_023934032.1">
    <property type="nucleotide sequence ID" value="NZ_JADQAT010000032.1"/>
</dbReference>
<evidence type="ECO:0000256" key="7">
    <source>
        <dbReference type="ARBA" id="ARBA00022840"/>
    </source>
</evidence>
<protein>
    <recommendedName>
        <fullName evidence="9">Threonylcarbamoyl-AMP synthase</fullName>
        <shortName evidence="9">TC-AMP synthase</shortName>
        <ecNumber evidence="9">2.7.7.87</ecNumber>
    </recommendedName>
    <alternativeName>
        <fullName evidence="9">L-threonylcarbamoyladenylate synthase</fullName>
    </alternativeName>
    <alternativeName>
        <fullName evidence="9">t(6)A37 threonylcarbamoyladenosine biosynthesis protein TsaC</fullName>
    </alternativeName>
    <alternativeName>
        <fullName evidence="9">tRNA threonylcarbamoyladenosine biosynthesis protein TsaC</fullName>
    </alternativeName>
</protein>
<dbReference type="STRING" id="553611.GCA_001557755_02303"/>
<dbReference type="AlphaFoldDB" id="A0A0D8MW93"/>
<gene>
    <name evidence="9" type="primary">tsaC</name>
    <name evidence="11" type="ORF">CTM89_15675</name>
</gene>
<evidence type="ECO:0000256" key="9">
    <source>
        <dbReference type="HAMAP-Rule" id="MF_01852"/>
    </source>
</evidence>
<evidence type="ECO:0000256" key="2">
    <source>
        <dbReference type="ARBA" id="ARBA00022490"/>
    </source>
</evidence>
<dbReference type="NCBIfam" id="TIGR00057">
    <property type="entry name" value="L-threonylcarbamoyladenylate synthase"/>
    <property type="match status" value="1"/>
</dbReference>
<organism evidence="11 12">
    <name type="scientific">Photobacterium leiognathi</name>
    <dbReference type="NCBI Taxonomy" id="553611"/>
    <lineage>
        <taxon>Bacteria</taxon>
        <taxon>Pseudomonadati</taxon>
        <taxon>Pseudomonadota</taxon>
        <taxon>Gammaproteobacteria</taxon>
        <taxon>Vibrionales</taxon>
        <taxon>Vibrionaceae</taxon>
        <taxon>Photobacterium</taxon>
    </lineage>
</organism>
<keyword evidence="2 9" id="KW-0963">Cytoplasm</keyword>
<keyword evidence="3 9" id="KW-0808">Transferase</keyword>
<dbReference type="FunFam" id="3.90.870.10:FF:000004">
    <property type="entry name" value="Threonylcarbamoyl-AMP synthase"/>
    <property type="match status" value="1"/>
</dbReference>
<keyword evidence="7 9" id="KW-0067">ATP-binding</keyword>
<dbReference type="Gene3D" id="3.90.870.10">
    <property type="entry name" value="DHBP synthase"/>
    <property type="match status" value="1"/>
</dbReference>
<dbReference type="EC" id="2.7.7.87" evidence="9"/>
<proteinExistence type="inferred from homology"/>
<dbReference type="PANTHER" id="PTHR17490:SF18">
    <property type="entry name" value="THREONYLCARBAMOYL-AMP SYNTHASE"/>
    <property type="match status" value="1"/>
</dbReference>
<keyword evidence="4 9" id="KW-0819">tRNA processing</keyword>
<dbReference type="GO" id="GO:0005524">
    <property type="term" value="F:ATP binding"/>
    <property type="evidence" value="ECO:0007669"/>
    <property type="project" value="UniProtKB-UniRule"/>
</dbReference>
<dbReference type="Pfam" id="PF01300">
    <property type="entry name" value="Sua5_yciO_yrdC"/>
    <property type="match status" value="1"/>
</dbReference>
<dbReference type="GO" id="GO:0000049">
    <property type="term" value="F:tRNA binding"/>
    <property type="evidence" value="ECO:0007669"/>
    <property type="project" value="TreeGrafter"/>
</dbReference>
<name>A0A0D8MW93_PHOLE</name>
<evidence type="ECO:0000256" key="5">
    <source>
        <dbReference type="ARBA" id="ARBA00022695"/>
    </source>
</evidence>
<dbReference type="GeneID" id="99740838"/>
<dbReference type="GO" id="GO:0006450">
    <property type="term" value="P:regulation of translational fidelity"/>
    <property type="evidence" value="ECO:0007669"/>
    <property type="project" value="TreeGrafter"/>
</dbReference>
<comment type="catalytic activity">
    <reaction evidence="8 9">
        <text>L-threonine + hydrogencarbonate + ATP = L-threonylcarbamoyladenylate + diphosphate + H2O</text>
        <dbReference type="Rhea" id="RHEA:36407"/>
        <dbReference type="ChEBI" id="CHEBI:15377"/>
        <dbReference type="ChEBI" id="CHEBI:17544"/>
        <dbReference type="ChEBI" id="CHEBI:30616"/>
        <dbReference type="ChEBI" id="CHEBI:33019"/>
        <dbReference type="ChEBI" id="CHEBI:57926"/>
        <dbReference type="ChEBI" id="CHEBI:73682"/>
        <dbReference type="EC" id="2.7.7.87"/>
    </reaction>
</comment>
<comment type="similarity">
    <text evidence="9">Belongs to the SUA5 family. TsaC subfamily.</text>
</comment>
<dbReference type="InterPro" id="IPR006070">
    <property type="entry name" value="Sua5-like_dom"/>
</dbReference>
<reference evidence="11 12" key="1">
    <citation type="submission" date="2018-03" db="EMBL/GenBank/DDBJ databases">
        <title>Whole genome sequencing of Histamine producing bacteria.</title>
        <authorList>
            <person name="Butler K."/>
        </authorList>
    </citation>
    <scope>NUCLEOTIDE SEQUENCE [LARGE SCALE GENOMIC DNA]</scope>
    <source>
        <strain evidence="11 12">ATCC 33979</strain>
    </source>
</reference>
<evidence type="ECO:0000313" key="11">
    <source>
        <dbReference type="EMBL" id="PSV88054.1"/>
    </source>
</evidence>
<dbReference type="InterPro" id="IPR050156">
    <property type="entry name" value="TC-AMP_synthase_SUA5"/>
</dbReference>
<keyword evidence="5 9" id="KW-0548">Nucleotidyltransferase</keyword>
<evidence type="ECO:0000313" key="12">
    <source>
        <dbReference type="Proteomes" id="UP000240410"/>
    </source>
</evidence>
<feature type="region of interest" description="Disordered" evidence="10">
    <location>
        <begin position="164"/>
        <end position="185"/>
    </location>
</feature>
<dbReference type="PANTHER" id="PTHR17490">
    <property type="entry name" value="SUA5"/>
    <property type="match status" value="1"/>
</dbReference>
<dbReference type="InterPro" id="IPR023535">
    <property type="entry name" value="TC-AMP_synthase"/>
</dbReference>
<evidence type="ECO:0000256" key="1">
    <source>
        <dbReference type="ARBA" id="ARBA00004496"/>
    </source>
</evidence>
<dbReference type="Proteomes" id="UP000240410">
    <property type="component" value="Unassembled WGS sequence"/>
</dbReference>
<comment type="subcellular location">
    <subcellularLocation>
        <location evidence="1 9">Cytoplasm</location>
    </subcellularLocation>
</comment>
<dbReference type="GO" id="GO:0003725">
    <property type="term" value="F:double-stranded RNA binding"/>
    <property type="evidence" value="ECO:0007669"/>
    <property type="project" value="InterPro"/>
</dbReference>
<dbReference type="InterPro" id="IPR017945">
    <property type="entry name" value="DHBP_synth_RibB-like_a/b_dom"/>
</dbReference>
<dbReference type="GO" id="GO:0002949">
    <property type="term" value="P:tRNA threonylcarbamoyladenosine modification"/>
    <property type="evidence" value="ECO:0007669"/>
    <property type="project" value="UniProtKB-UniRule"/>
</dbReference>
<dbReference type="HAMAP" id="MF_01852">
    <property type="entry name" value="TsaC"/>
    <property type="match status" value="1"/>
</dbReference>
<comment type="caution">
    <text evidence="11">The sequence shown here is derived from an EMBL/GenBank/DDBJ whole genome shotgun (WGS) entry which is preliminary data.</text>
</comment>
<dbReference type="GO" id="GO:0061710">
    <property type="term" value="F:L-threonylcarbamoyladenylate synthase"/>
    <property type="evidence" value="ECO:0007669"/>
    <property type="project" value="UniProtKB-EC"/>
</dbReference>
<accession>A0A0D8MW93</accession>
<evidence type="ECO:0000256" key="3">
    <source>
        <dbReference type="ARBA" id="ARBA00022679"/>
    </source>
</evidence>
<evidence type="ECO:0000256" key="10">
    <source>
        <dbReference type="SAM" id="MobiDB-lite"/>
    </source>
</evidence>
<evidence type="ECO:0000256" key="4">
    <source>
        <dbReference type="ARBA" id="ARBA00022694"/>
    </source>
</evidence>
<dbReference type="EMBL" id="PYOJ01000021">
    <property type="protein sequence ID" value="PSV88054.1"/>
    <property type="molecule type" value="Genomic_DNA"/>
</dbReference>